<keyword evidence="2" id="KW-0548">Nucleotidyltransferase</keyword>
<dbReference type="InterPro" id="IPR041373">
    <property type="entry name" value="RT_RNaseH"/>
</dbReference>
<dbReference type="Gene3D" id="3.10.20.370">
    <property type="match status" value="1"/>
</dbReference>
<keyword evidence="3" id="KW-0540">Nuclease</keyword>
<keyword evidence="4" id="KW-0255">Endonuclease</keyword>
<evidence type="ECO:0000259" key="7">
    <source>
        <dbReference type="Pfam" id="PF17917"/>
    </source>
</evidence>
<dbReference type="Gene3D" id="3.30.420.10">
    <property type="entry name" value="Ribonuclease H-like superfamily/Ribonuclease H"/>
    <property type="match status" value="1"/>
</dbReference>
<dbReference type="Gene3D" id="2.40.70.10">
    <property type="entry name" value="Acid Proteases"/>
    <property type="match status" value="1"/>
</dbReference>
<evidence type="ECO:0000256" key="1">
    <source>
        <dbReference type="ARBA" id="ARBA00022679"/>
    </source>
</evidence>
<dbReference type="GO" id="GO:0003964">
    <property type="term" value="F:RNA-directed DNA polymerase activity"/>
    <property type="evidence" value="ECO:0007669"/>
    <property type="project" value="UniProtKB-KW"/>
</dbReference>
<evidence type="ECO:0000256" key="3">
    <source>
        <dbReference type="ARBA" id="ARBA00022722"/>
    </source>
</evidence>
<accession>A0ABQ5GQY1</accession>
<dbReference type="Pfam" id="PF24626">
    <property type="entry name" value="SH3_Tf2-1"/>
    <property type="match status" value="1"/>
</dbReference>
<name>A0ABQ5GQY1_9ASTR</name>
<evidence type="ECO:0000256" key="4">
    <source>
        <dbReference type="ARBA" id="ARBA00022759"/>
    </source>
</evidence>
<keyword evidence="1" id="KW-0808">Transferase</keyword>
<evidence type="ECO:0000256" key="6">
    <source>
        <dbReference type="ARBA" id="ARBA00022918"/>
    </source>
</evidence>
<dbReference type="Pfam" id="PF17917">
    <property type="entry name" value="RT_RNaseH"/>
    <property type="match status" value="1"/>
</dbReference>
<dbReference type="Pfam" id="PF13650">
    <property type="entry name" value="Asp_protease_2"/>
    <property type="match status" value="1"/>
</dbReference>
<feature type="domain" description="Tf2-1-like SH3-like" evidence="8">
    <location>
        <begin position="670"/>
        <end position="733"/>
    </location>
</feature>
<dbReference type="EMBL" id="BQNB010018735">
    <property type="protein sequence ID" value="GJT77699.1"/>
    <property type="molecule type" value="Genomic_DNA"/>
</dbReference>
<dbReference type="InterPro" id="IPR043502">
    <property type="entry name" value="DNA/RNA_pol_sf"/>
</dbReference>
<dbReference type="Proteomes" id="UP001151760">
    <property type="component" value="Unassembled WGS sequence"/>
</dbReference>
<dbReference type="CDD" id="cd09274">
    <property type="entry name" value="RNase_HI_RT_Ty3"/>
    <property type="match status" value="1"/>
</dbReference>
<evidence type="ECO:0000313" key="10">
    <source>
        <dbReference type="Proteomes" id="UP001151760"/>
    </source>
</evidence>
<dbReference type="PANTHER" id="PTHR37984:SF5">
    <property type="entry name" value="PROTEIN NYNRIN-LIKE"/>
    <property type="match status" value="1"/>
</dbReference>
<keyword evidence="6 9" id="KW-0695">RNA-directed DNA polymerase</keyword>
<evidence type="ECO:0000256" key="5">
    <source>
        <dbReference type="ARBA" id="ARBA00022801"/>
    </source>
</evidence>
<evidence type="ECO:0000259" key="8">
    <source>
        <dbReference type="Pfam" id="PF24626"/>
    </source>
</evidence>
<dbReference type="InterPro" id="IPR012337">
    <property type="entry name" value="RNaseH-like_sf"/>
</dbReference>
<evidence type="ECO:0000256" key="2">
    <source>
        <dbReference type="ARBA" id="ARBA00022695"/>
    </source>
</evidence>
<dbReference type="InterPro" id="IPR050951">
    <property type="entry name" value="Retrovirus_Pol_polyprotein"/>
</dbReference>
<feature type="domain" description="Reverse transcriptase RNase H-like" evidence="7">
    <location>
        <begin position="345"/>
        <end position="429"/>
    </location>
</feature>
<keyword evidence="10" id="KW-1185">Reference proteome</keyword>
<dbReference type="SUPFAM" id="SSF53098">
    <property type="entry name" value="Ribonuclease H-like"/>
    <property type="match status" value="1"/>
</dbReference>
<protein>
    <submittedName>
        <fullName evidence="9">Reverse transcriptase</fullName>
    </submittedName>
</protein>
<dbReference type="InterPro" id="IPR036397">
    <property type="entry name" value="RNaseH_sf"/>
</dbReference>
<sequence length="778" mass="88625">MTLIRSDWCPCTCLIRNLISTSSFVKRFGENLTWEEYVGEIKLRFDSVFEDLMVELKSLRQTTSVHVYQDLFIGGLKDEIVVSKSRHAPLLYALKTSFVNTNVNKNGSNWGKNTPLAQNASTVPNRPFKRLTQQELEKKRAKHLCFYCDQKYMPRHKCSGQVFSLEVIGTDMEEDGDLLFSKEGVVNTFHSLVDEQPLISLNALSGMNAYRTMRVKGCVVKNVVHVLIDSGSTHNFLDLQVAKKLGCRLRKICPLDVSMANGNVVTSLYECCDVVLGIQWLATLGSIQWNFKTLIMEFTYQNKKVILRGTQQTTIHWMQGKQKGGMGKNVAKLSAMSAPVLALLDFQKTFVVETDASWKGIRVVLQQDGHPIAYLSKTLSPKHQVLSTYENEFLAVLMAFDKWKGCLLDRHFKIKTDHFSLKYLLGQSYKKRSENIVADAFSRVSRGTELNSLILTSIASDLLQQTKTYVGDKFTWVDGILRRKYKIVVGNVVQLRNNIINHYHSDATRSHSGTTITVHRLKNMVAYLGYLQLLPIPNKIWSSISMDFIEGLPFSHNKTVIMVVVDRLSKCMTSEKPMEWVQWLSLVEFWYNTNFHTAIQTTPFEVVYGQKPPVHVPYMSAESVVETVDRTLQARKQALSLIKFHLGRAQDRMRSLANKHRIDRVFDVGMWVYLKLQPHRQVTIRQGQQNKLSSKYYGPFSIIEKVGVVAYKLDLPDNSQVRLVFHVSQLKLCKGSTNKMGMLPHCGPNGLLPAEPLAILDRRIKKVNNKVAVYVLVK</sequence>
<keyword evidence="5" id="KW-0378">Hydrolase</keyword>
<evidence type="ECO:0000313" key="9">
    <source>
        <dbReference type="EMBL" id="GJT77699.1"/>
    </source>
</evidence>
<dbReference type="PANTHER" id="PTHR37984">
    <property type="entry name" value="PROTEIN CBG26694"/>
    <property type="match status" value="1"/>
</dbReference>
<dbReference type="CDD" id="cd00303">
    <property type="entry name" value="retropepsin_like"/>
    <property type="match status" value="1"/>
</dbReference>
<dbReference type="InterPro" id="IPR056924">
    <property type="entry name" value="SH3_Tf2-1"/>
</dbReference>
<organism evidence="9 10">
    <name type="scientific">Tanacetum coccineum</name>
    <dbReference type="NCBI Taxonomy" id="301880"/>
    <lineage>
        <taxon>Eukaryota</taxon>
        <taxon>Viridiplantae</taxon>
        <taxon>Streptophyta</taxon>
        <taxon>Embryophyta</taxon>
        <taxon>Tracheophyta</taxon>
        <taxon>Spermatophyta</taxon>
        <taxon>Magnoliopsida</taxon>
        <taxon>eudicotyledons</taxon>
        <taxon>Gunneridae</taxon>
        <taxon>Pentapetalae</taxon>
        <taxon>asterids</taxon>
        <taxon>campanulids</taxon>
        <taxon>Asterales</taxon>
        <taxon>Asteraceae</taxon>
        <taxon>Asteroideae</taxon>
        <taxon>Anthemideae</taxon>
        <taxon>Anthemidinae</taxon>
        <taxon>Tanacetum</taxon>
    </lineage>
</organism>
<dbReference type="InterPro" id="IPR021109">
    <property type="entry name" value="Peptidase_aspartic_dom_sf"/>
</dbReference>
<comment type="caution">
    <text evidence="9">The sequence shown here is derived from an EMBL/GenBank/DDBJ whole genome shotgun (WGS) entry which is preliminary data.</text>
</comment>
<dbReference type="SUPFAM" id="SSF56672">
    <property type="entry name" value="DNA/RNA polymerases"/>
    <property type="match status" value="1"/>
</dbReference>
<gene>
    <name evidence="9" type="ORF">Tco_1044424</name>
</gene>
<proteinExistence type="predicted"/>
<reference evidence="9" key="1">
    <citation type="journal article" date="2022" name="Int. J. Mol. Sci.">
        <title>Draft Genome of Tanacetum Coccineum: Genomic Comparison of Closely Related Tanacetum-Family Plants.</title>
        <authorList>
            <person name="Yamashiro T."/>
            <person name="Shiraishi A."/>
            <person name="Nakayama K."/>
            <person name="Satake H."/>
        </authorList>
    </citation>
    <scope>NUCLEOTIDE SEQUENCE</scope>
</reference>
<reference evidence="9" key="2">
    <citation type="submission" date="2022-01" db="EMBL/GenBank/DDBJ databases">
        <authorList>
            <person name="Yamashiro T."/>
            <person name="Shiraishi A."/>
            <person name="Satake H."/>
            <person name="Nakayama K."/>
        </authorList>
    </citation>
    <scope>NUCLEOTIDE SEQUENCE</scope>
</reference>